<sequence length="458" mass="48230">MSTQNVIVVPVAGEGARQPGQDTTEIATTIQHALEENAHPTQPQPGPLKQIIAHQESLYQYINWNDPTRTLGSYIGVLSLLFGAHYLPLTQMALKGGVTALGLVSVTESASRMLGNRSLSAQLRPKEYKTFPEPTLNATLKDIHDFVQYAAVQTQRIVFGQDLQKTFASFLGLTALYWLVKAVPPFWLAVLAVTSIYAAPLIASPRGREIAREAGTNAQELAAAATHNGRMLAHDASFNAQKLANTVTETSRAAAQDATARVGSLANSTKETGRAATNSISSGAQEVANQGNALAQKGKRTASDLSSQAKGTASQVSSSATGSLKHAQQTGSNAAQRTADTATSAANHAANHAASTANTAANYTKDHAYTNAHGPTVYSSSPPTTTTTNNNHGNDRASTLRGPEADRTTPRGSIAASSNQPAYTGAKVTEAQEPAVMYTTARDEALERSVLERSRGVV</sequence>
<dbReference type="InterPro" id="IPR003388">
    <property type="entry name" value="Reticulon"/>
</dbReference>
<evidence type="ECO:0000313" key="9">
    <source>
        <dbReference type="Proteomes" id="UP000054337"/>
    </source>
</evidence>
<dbReference type="RefSeq" id="XP_014551574.1">
    <property type="nucleotide sequence ID" value="XM_014696088.1"/>
</dbReference>
<evidence type="ECO:0000256" key="3">
    <source>
        <dbReference type="ARBA" id="ARBA00022824"/>
    </source>
</evidence>
<comment type="subcellular location">
    <subcellularLocation>
        <location evidence="1">Endoplasmic reticulum membrane</location>
        <topology evidence="1">Multi-pass membrane protein</topology>
    </subcellularLocation>
</comment>
<evidence type="ECO:0000256" key="5">
    <source>
        <dbReference type="ARBA" id="ARBA00023136"/>
    </source>
</evidence>
<gene>
    <name evidence="8" type="ORF">COCVIDRAFT_20191</name>
</gene>
<feature type="region of interest" description="Disordered" evidence="6">
    <location>
        <begin position="258"/>
        <end position="354"/>
    </location>
</feature>
<keyword evidence="4" id="KW-1133">Transmembrane helix</keyword>
<dbReference type="Pfam" id="PF02453">
    <property type="entry name" value="Reticulon"/>
    <property type="match status" value="1"/>
</dbReference>
<keyword evidence="9" id="KW-1185">Reference proteome</keyword>
<dbReference type="Proteomes" id="UP000054337">
    <property type="component" value="Unassembled WGS sequence"/>
</dbReference>
<dbReference type="EMBL" id="KI968825">
    <property type="protein sequence ID" value="EUN22000.1"/>
    <property type="molecule type" value="Genomic_DNA"/>
</dbReference>
<evidence type="ECO:0000256" key="1">
    <source>
        <dbReference type="ARBA" id="ARBA00004477"/>
    </source>
</evidence>
<keyword evidence="5" id="KW-0472">Membrane</keyword>
<dbReference type="AlphaFoldDB" id="W7E7V0"/>
<accession>W7E7V0</accession>
<dbReference type="GO" id="GO:0005789">
    <property type="term" value="C:endoplasmic reticulum membrane"/>
    <property type="evidence" value="ECO:0007669"/>
    <property type="project" value="UniProtKB-SubCell"/>
</dbReference>
<dbReference type="OrthoDB" id="567788at2759"/>
<feature type="compositionally biased region" description="Polar residues" evidence="6">
    <location>
        <begin position="265"/>
        <end position="293"/>
    </location>
</feature>
<dbReference type="GeneID" id="26252493"/>
<reference evidence="8 9" key="1">
    <citation type="journal article" date="2013" name="PLoS Genet.">
        <title>Comparative genome structure, secondary metabolite, and effector coding capacity across Cochliobolus pathogens.</title>
        <authorList>
            <person name="Condon B.J."/>
            <person name="Leng Y."/>
            <person name="Wu D."/>
            <person name="Bushley K.E."/>
            <person name="Ohm R.A."/>
            <person name="Otillar R."/>
            <person name="Martin J."/>
            <person name="Schackwitz W."/>
            <person name="Grimwood J."/>
            <person name="MohdZainudin N."/>
            <person name="Xue C."/>
            <person name="Wang R."/>
            <person name="Manning V.A."/>
            <person name="Dhillon B."/>
            <person name="Tu Z.J."/>
            <person name="Steffenson B.J."/>
            <person name="Salamov A."/>
            <person name="Sun H."/>
            <person name="Lowry S."/>
            <person name="LaButti K."/>
            <person name="Han J."/>
            <person name="Copeland A."/>
            <person name="Lindquist E."/>
            <person name="Barry K."/>
            <person name="Schmutz J."/>
            <person name="Baker S.E."/>
            <person name="Ciuffetti L.M."/>
            <person name="Grigoriev I.V."/>
            <person name="Zhong S."/>
            <person name="Turgeon B.G."/>
        </authorList>
    </citation>
    <scope>NUCLEOTIDE SEQUENCE [LARGE SCALE GENOMIC DNA]</scope>
    <source>
        <strain evidence="8 9">FI3</strain>
    </source>
</reference>
<feature type="compositionally biased region" description="Polar residues" evidence="6">
    <location>
        <begin position="303"/>
        <end position="336"/>
    </location>
</feature>
<feature type="domain" description="Reticulon" evidence="7">
    <location>
        <begin position="62"/>
        <end position="202"/>
    </location>
</feature>
<evidence type="ECO:0000256" key="2">
    <source>
        <dbReference type="ARBA" id="ARBA00022692"/>
    </source>
</evidence>
<feature type="region of interest" description="Disordered" evidence="6">
    <location>
        <begin position="372"/>
        <end position="426"/>
    </location>
</feature>
<feature type="compositionally biased region" description="Low complexity" evidence="6">
    <location>
        <begin position="375"/>
        <end position="391"/>
    </location>
</feature>
<evidence type="ECO:0000259" key="7">
    <source>
        <dbReference type="Pfam" id="PF02453"/>
    </source>
</evidence>
<proteinExistence type="predicted"/>
<keyword evidence="3" id="KW-0256">Endoplasmic reticulum</keyword>
<evidence type="ECO:0000256" key="4">
    <source>
        <dbReference type="ARBA" id="ARBA00022989"/>
    </source>
</evidence>
<protein>
    <recommendedName>
        <fullName evidence="7">Reticulon domain-containing protein</fullName>
    </recommendedName>
</protein>
<feature type="compositionally biased region" description="Low complexity" evidence="6">
    <location>
        <begin position="338"/>
        <end position="354"/>
    </location>
</feature>
<keyword evidence="2" id="KW-0812">Transmembrane</keyword>
<dbReference type="HOGENOM" id="CLU_041562_0_0_1"/>
<evidence type="ECO:0000313" key="8">
    <source>
        <dbReference type="EMBL" id="EUN22000.1"/>
    </source>
</evidence>
<organism evidence="8 9">
    <name type="scientific">Bipolaris victoriae (strain FI3)</name>
    <name type="common">Victoria blight of oats agent</name>
    <name type="synonym">Cochliobolus victoriae</name>
    <dbReference type="NCBI Taxonomy" id="930091"/>
    <lineage>
        <taxon>Eukaryota</taxon>
        <taxon>Fungi</taxon>
        <taxon>Dikarya</taxon>
        <taxon>Ascomycota</taxon>
        <taxon>Pezizomycotina</taxon>
        <taxon>Dothideomycetes</taxon>
        <taxon>Pleosporomycetidae</taxon>
        <taxon>Pleosporales</taxon>
        <taxon>Pleosporineae</taxon>
        <taxon>Pleosporaceae</taxon>
        <taxon>Bipolaris</taxon>
    </lineage>
</organism>
<name>W7E7V0_BIPV3</name>
<evidence type="ECO:0000256" key="6">
    <source>
        <dbReference type="SAM" id="MobiDB-lite"/>
    </source>
</evidence>